<organism evidence="7 8">
    <name type="scientific">Lentzea sokolovensis</name>
    <dbReference type="NCBI Taxonomy" id="3095429"/>
    <lineage>
        <taxon>Bacteria</taxon>
        <taxon>Bacillati</taxon>
        <taxon>Actinomycetota</taxon>
        <taxon>Actinomycetes</taxon>
        <taxon>Pseudonocardiales</taxon>
        <taxon>Pseudonocardiaceae</taxon>
        <taxon>Lentzea</taxon>
    </lineage>
</organism>
<dbReference type="InterPro" id="IPR007627">
    <property type="entry name" value="RNA_pol_sigma70_r2"/>
</dbReference>
<keyword evidence="3" id="KW-0731">Sigma factor</keyword>
<dbReference type="NCBIfam" id="TIGR02937">
    <property type="entry name" value="sigma70-ECF"/>
    <property type="match status" value="1"/>
</dbReference>
<dbReference type="PANTHER" id="PTHR43133">
    <property type="entry name" value="RNA POLYMERASE ECF-TYPE SIGMA FACTO"/>
    <property type="match status" value="1"/>
</dbReference>
<keyword evidence="2" id="KW-0805">Transcription regulation</keyword>
<dbReference type="InterPro" id="IPR036388">
    <property type="entry name" value="WH-like_DNA-bd_sf"/>
</dbReference>
<proteinExistence type="inferred from homology"/>
<dbReference type="Proteomes" id="UP001285352">
    <property type="component" value="Unassembled WGS sequence"/>
</dbReference>
<evidence type="ECO:0000256" key="2">
    <source>
        <dbReference type="ARBA" id="ARBA00023015"/>
    </source>
</evidence>
<dbReference type="SUPFAM" id="SSF88659">
    <property type="entry name" value="Sigma3 and sigma4 domains of RNA polymerase sigma factors"/>
    <property type="match status" value="1"/>
</dbReference>
<dbReference type="InterPro" id="IPR013324">
    <property type="entry name" value="RNA_pol_sigma_r3/r4-like"/>
</dbReference>
<keyword evidence="4" id="KW-0804">Transcription</keyword>
<reference evidence="7 8" key="2">
    <citation type="submission" date="2023-11" db="EMBL/GenBank/DDBJ databases">
        <authorList>
            <person name="Lara A.C."/>
            <person name="Chronakova A."/>
        </authorList>
    </citation>
    <scope>NUCLEOTIDE SEQUENCE [LARGE SCALE GENOMIC DNA]</scope>
    <source>
        <strain evidence="7 8">BCCO 10_0061</strain>
    </source>
</reference>
<feature type="domain" description="RNA polymerase sigma-70 region 2" evidence="5">
    <location>
        <begin position="28"/>
        <end position="97"/>
    </location>
</feature>
<comment type="similarity">
    <text evidence="1">Belongs to the sigma-70 factor family. ECF subfamily.</text>
</comment>
<reference evidence="7 8" key="1">
    <citation type="submission" date="2023-11" db="EMBL/GenBank/DDBJ databases">
        <title>Lentzea sokolovensis, sp. nov., Lentzea kristufkii, sp. nov., and Lentzea miocenensis, sp. nov., rare actinobacteria from Sokolov Coal Basin, Miocene lacustrine sediment, Czech Republic.</title>
        <authorList>
            <person name="Lara A."/>
            <person name="Kotroba L."/>
            <person name="Nouioui I."/>
            <person name="Neumann-Schaal M."/>
            <person name="Mast Y."/>
            <person name="Chronakova A."/>
        </authorList>
    </citation>
    <scope>NUCLEOTIDE SEQUENCE [LARGE SCALE GENOMIC DNA]</scope>
    <source>
        <strain evidence="7 8">BCCO 10_0061</strain>
    </source>
</reference>
<name>A0ABU4UTK0_9PSEU</name>
<protein>
    <submittedName>
        <fullName evidence="7">RNA polymerase sigma factor</fullName>
    </submittedName>
</protein>
<evidence type="ECO:0000259" key="5">
    <source>
        <dbReference type="Pfam" id="PF04542"/>
    </source>
</evidence>
<dbReference type="InterPro" id="IPR013249">
    <property type="entry name" value="RNA_pol_sigma70_r4_t2"/>
</dbReference>
<evidence type="ECO:0000256" key="3">
    <source>
        <dbReference type="ARBA" id="ARBA00023082"/>
    </source>
</evidence>
<dbReference type="InterPro" id="IPR013325">
    <property type="entry name" value="RNA_pol_sigma_r2"/>
</dbReference>
<dbReference type="Pfam" id="PF04542">
    <property type="entry name" value="Sigma70_r2"/>
    <property type="match status" value="1"/>
</dbReference>
<dbReference type="RefSeq" id="WP_319974892.1">
    <property type="nucleotide sequence ID" value="NZ_JAXAVU010000004.1"/>
</dbReference>
<dbReference type="EMBL" id="JAXAVU010000004">
    <property type="protein sequence ID" value="MDX8142025.1"/>
    <property type="molecule type" value="Genomic_DNA"/>
</dbReference>
<keyword evidence="8" id="KW-1185">Reference proteome</keyword>
<dbReference type="Pfam" id="PF08281">
    <property type="entry name" value="Sigma70_r4_2"/>
    <property type="match status" value="1"/>
</dbReference>
<gene>
    <name evidence="7" type="ORF">SK854_07885</name>
</gene>
<evidence type="ECO:0000256" key="1">
    <source>
        <dbReference type="ARBA" id="ARBA00010641"/>
    </source>
</evidence>
<comment type="caution">
    <text evidence="7">The sequence shown here is derived from an EMBL/GenBank/DDBJ whole genome shotgun (WGS) entry which is preliminary data.</text>
</comment>
<evidence type="ECO:0000256" key="4">
    <source>
        <dbReference type="ARBA" id="ARBA00023163"/>
    </source>
</evidence>
<evidence type="ECO:0000259" key="6">
    <source>
        <dbReference type="Pfam" id="PF08281"/>
    </source>
</evidence>
<dbReference type="PANTHER" id="PTHR43133:SF46">
    <property type="entry name" value="RNA POLYMERASE SIGMA-70 FACTOR ECF SUBFAMILY"/>
    <property type="match status" value="1"/>
</dbReference>
<sequence length="183" mass="20290">MREKPAELDEEQLVRRVARGDRAAFEELYRRSAPWLTVRLRRRCSDEQIVAEVLQETYLAVWRAAGAFAGSATDGTAVGWLWTIAARRLIDAFRRRAHHAQPPNAAAAEPAARAAEDEVLEGVVGDEVGDALRRLAPELRQVLQAMVLDGLSVRETSVLLGVPEGTVKTRARRARIAMREALS</sequence>
<dbReference type="InterPro" id="IPR014284">
    <property type="entry name" value="RNA_pol_sigma-70_dom"/>
</dbReference>
<feature type="domain" description="RNA polymerase sigma factor 70 region 4 type 2" evidence="6">
    <location>
        <begin position="127"/>
        <end position="177"/>
    </location>
</feature>
<dbReference type="Gene3D" id="1.10.1740.10">
    <property type="match status" value="1"/>
</dbReference>
<dbReference type="SUPFAM" id="SSF88946">
    <property type="entry name" value="Sigma2 domain of RNA polymerase sigma factors"/>
    <property type="match status" value="1"/>
</dbReference>
<dbReference type="Gene3D" id="1.10.10.10">
    <property type="entry name" value="Winged helix-like DNA-binding domain superfamily/Winged helix DNA-binding domain"/>
    <property type="match status" value="1"/>
</dbReference>
<evidence type="ECO:0000313" key="8">
    <source>
        <dbReference type="Proteomes" id="UP001285352"/>
    </source>
</evidence>
<evidence type="ECO:0000313" key="7">
    <source>
        <dbReference type="EMBL" id="MDX8142025.1"/>
    </source>
</evidence>
<dbReference type="InterPro" id="IPR039425">
    <property type="entry name" value="RNA_pol_sigma-70-like"/>
</dbReference>
<accession>A0ABU4UTK0</accession>